<dbReference type="PANTHER" id="PTHR45689">
    <property type="entry name" value="I[[H]] CHANNEL, ISOFORM E"/>
    <property type="match status" value="1"/>
</dbReference>
<keyword evidence="2" id="KW-0472">Membrane</keyword>
<dbReference type="GeneID" id="7827412"/>
<dbReference type="HOGENOM" id="CLU_395642_0_0_1"/>
<dbReference type="SUPFAM" id="SSF51206">
    <property type="entry name" value="cAMP-binding domain-like"/>
    <property type="match status" value="1"/>
</dbReference>
<dbReference type="OrthoDB" id="433309at2759"/>
<gene>
    <name evidence="4" type="ORF">TTHERM_00245320</name>
</gene>
<sequence>MDRQKNQKEVKRDQKNGKYNEKDMNNKRALTTKGSNKNIQTQMYEPPISDRMIRVNRSKLNFNKQDHEDLKKINLKTESIVEFEHLDFQKNPIFNLDSRNGNYQREILSPHEIDDLEQLQAYYISSANNINGTHQTGQQSMKEDAGLKSVMFKNSNYNSVDNKLLDENTINGDLMQKGTIRNSIFEASSNMNGNTLGLEKQIQLIEADKYQNRRERQNSGEMTNRNIDYSKKGEIKKTIKGSFKLIIQILPKMRKFLETKTYLGRTRFLNERIRDLIDDQSDFNKRKGYSKNYFAKMLECFLSIIEKICVLLRLDKIPLFDPENMIKLAINTIIVTYNCFFLFITSIEVCFSAHFPYANIFHSIALGAWITEMLLQMNTATYYNNTFTKDRKLILQIYFKEYIFFEILPLLFEGRSSDSIPINIMLHLPLLLKIKGIMIILKKIEFYALQMLEKHYILFLLKLCGNIIILGHIIACTRNIISSFEVHVLGEQNTWVAQFQSAEWHVIYIECLYWSFAIMMHNLSEKPSNDIEQIYSCLIMLLTSIIFGFMLNSIGNILADISKQQEEYKKDLNILNSYMKRRNIDLSLRRRVNSNLLKYYHQQSRDKIIQEKETISKLSPYIQNELIYSSNHKLLKQFPLFYQTFSQETISKLYNIMEEVIYAPNQMIFSQYQGHEDSIFLIQQGQVTLFVEREEIQTSGQPINFQSTSIYFNKKQQQPENSIHKLKKTLQILKNGDSFGLFNFITGIDKNISAQSNKFSQIIKINRNNFLTVIKENKADYEKFMEIKDKILYDKNYKVIKDLTCAGCHSQDHMVDFCNKTFFDKQNIYIFHHFNYSPNQIRNNNVLQRKLKKLNCFQNKRSIEDKAKNYAEDNSLIDSDHDISFDSQGNPIQNSQSSSSESQSDDQEDNDQKSQSSLKDQIQNVQDEKMIKSIIKKKYSLSALKSFDITSLQSENLEDPYNIKQQTTKQTEKEFASEYIGDEEISNFFRSRTKSHHNMTNNVKKSSLYKLSSEQDVISPKGQTESQKVDFTPQSKLDSIYEKTKSNVNTFKERSPQSPSVFYELAGATPALAPRKSILIINNEKEKDEASNNQFLKTSNINTMNTHGRHRHSIRFLDANFIKKFYSQQQQQTQENLQTDEYFEWKIDKVHEFQNYYVYYNYINVIRRFNNNLYVRNGKRKKTLRTTKTKLKAISGIKLLRPSGIQLESKQRSRQQSSMSINQLPQDDRIIKTSENDLN</sequence>
<organism evidence="4 5">
    <name type="scientific">Tetrahymena thermophila (strain SB210)</name>
    <dbReference type="NCBI Taxonomy" id="312017"/>
    <lineage>
        <taxon>Eukaryota</taxon>
        <taxon>Sar</taxon>
        <taxon>Alveolata</taxon>
        <taxon>Ciliophora</taxon>
        <taxon>Intramacronucleata</taxon>
        <taxon>Oligohymenophorea</taxon>
        <taxon>Hymenostomatida</taxon>
        <taxon>Tetrahymenina</taxon>
        <taxon>Tetrahymenidae</taxon>
        <taxon>Tetrahymena</taxon>
    </lineage>
</organism>
<accession>Q245W7</accession>
<dbReference type="EMBL" id="GG662474">
    <property type="protein sequence ID" value="EAS03516.2"/>
    <property type="molecule type" value="Genomic_DNA"/>
</dbReference>
<dbReference type="KEGG" id="tet:TTHERM_00245320"/>
<feature type="region of interest" description="Disordered" evidence="1">
    <location>
        <begin position="1206"/>
        <end position="1239"/>
    </location>
</feature>
<reference evidence="5" key="1">
    <citation type="journal article" date="2006" name="PLoS Biol.">
        <title>Macronuclear genome sequence of the ciliate Tetrahymena thermophila, a model eukaryote.</title>
        <authorList>
            <person name="Eisen J.A."/>
            <person name="Coyne R.S."/>
            <person name="Wu M."/>
            <person name="Wu D."/>
            <person name="Thiagarajan M."/>
            <person name="Wortman J.R."/>
            <person name="Badger J.H."/>
            <person name="Ren Q."/>
            <person name="Amedeo P."/>
            <person name="Jones K.M."/>
            <person name="Tallon L.J."/>
            <person name="Delcher A.L."/>
            <person name="Salzberg S.L."/>
            <person name="Silva J.C."/>
            <person name="Haas B.J."/>
            <person name="Majoros W.H."/>
            <person name="Farzad M."/>
            <person name="Carlton J.M."/>
            <person name="Smith R.K. Jr."/>
            <person name="Garg J."/>
            <person name="Pearlman R.E."/>
            <person name="Karrer K.M."/>
            <person name="Sun L."/>
            <person name="Manning G."/>
            <person name="Elde N.C."/>
            <person name="Turkewitz A.P."/>
            <person name="Asai D.J."/>
            <person name="Wilkes D.E."/>
            <person name="Wang Y."/>
            <person name="Cai H."/>
            <person name="Collins K."/>
            <person name="Stewart B.A."/>
            <person name="Lee S.R."/>
            <person name="Wilamowska K."/>
            <person name="Weinberg Z."/>
            <person name="Ruzzo W.L."/>
            <person name="Wloga D."/>
            <person name="Gaertig J."/>
            <person name="Frankel J."/>
            <person name="Tsao C.-C."/>
            <person name="Gorovsky M.A."/>
            <person name="Keeling P.J."/>
            <person name="Waller R.F."/>
            <person name="Patron N.J."/>
            <person name="Cherry J.M."/>
            <person name="Stover N.A."/>
            <person name="Krieger C.J."/>
            <person name="del Toro C."/>
            <person name="Ryder H.F."/>
            <person name="Williamson S.C."/>
            <person name="Barbeau R.A."/>
            <person name="Hamilton E.P."/>
            <person name="Orias E."/>
        </authorList>
    </citation>
    <scope>NUCLEOTIDE SEQUENCE [LARGE SCALE GENOMIC DNA]</scope>
    <source>
        <strain evidence="5">SB210</strain>
    </source>
</reference>
<feature type="transmembrane region" description="Helical" evidence="2">
    <location>
        <begin position="535"/>
        <end position="555"/>
    </location>
</feature>
<evidence type="ECO:0000256" key="2">
    <source>
        <dbReference type="SAM" id="Phobius"/>
    </source>
</evidence>
<dbReference type="InterPro" id="IPR000595">
    <property type="entry name" value="cNMP-bd_dom"/>
</dbReference>
<dbReference type="Proteomes" id="UP000009168">
    <property type="component" value="Unassembled WGS sequence"/>
</dbReference>
<feature type="region of interest" description="Disordered" evidence="1">
    <location>
        <begin position="879"/>
        <end position="924"/>
    </location>
</feature>
<keyword evidence="5" id="KW-1185">Reference proteome</keyword>
<feature type="transmembrane region" description="Helical" evidence="2">
    <location>
        <begin position="353"/>
        <end position="372"/>
    </location>
</feature>
<dbReference type="InterPro" id="IPR051413">
    <property type="entry name" value="K/Na_HCN_channel"/>
</dbReference>
<dbReference type="GO" id="GO:0003254">
    <property type="term" value="P:regulation of membrane depolarization"/>
    <property type="evidence" value="ECO:0007669"/>
    <property type="project" value="TreeGrafter"/>
</dbReference>
<dbReference type="PROSITE" id="PS50042">
    <property type="entry name" value="CNMP_BINDING_3"/>
    <property type="match status" value="1"/>
</dbReference>
<dbReference type="Gene3D" id="1.10.287.630">
    <property type="entry name" value="Helix hairpin bin"/>
    <property type="match status" value="1"/>
</dbReference>
<dbReference type="InParanoid" id="Q245W7"/>
<proteinExistence type="predicted"/>
<feature type="transmembrane region" description="Helical" evidence="2">
    <location>
        <begin position="505"/>
        <end position="523"/>
    </location>
</feature>
<evidence type="ECO:0000256" key="1">
    <source>
        <dbReference type="SAM" id="MobiDB-lite"/>
    </source>
</evidence>
<feature type="compositionally biased region" description="Basic and acidic residues" evidence="1">
    <location>
        <begin position="1226"/>
        <end position="1239"/>
    </location>
</feature>
<dbReference type="GO" id="GO:0098855">
    <property type="term" value="C:HCN channel complex"/>
    <property type="evidence" value="ECO:0007669"/>
    <property type="project" value="TreeGrafter"/>
</dbReference>
<dbReference type="RefSeq" id="XP_001023761.2">
    <property type="nucleotide sequence ID" value="XM_001023761.2"/>
</dbReference>
<keyword evidence="2" id="KW-1133">Transmembrane helix</keyword>
<feature type="compositionally biased region" description="Low complexity" evidence="1">
    <location>
        <begin position="1214"/>
        <end position="1223"/>
    </location>
</feature>
<feature type="compositionally biased region" description="Basic and acidic residues" evidence="1">
    <location>
        <begin position="1"/>
        <end position="26"/>
    </location>
</feature>
<dbReference type="GO" id="GO:0035725">
    <property type="term" value="P:sodium ion transmembrane transport"/>
    <property type="evidence" value="ECO:0007669"/>
    <property type="project" value="TreeGrafter"/>
</dbReference>
<dbReference type="Gene3D" id="2.60.120.10">
    <property type="entry name" value="Jelly Rolls"/>
    <property type="match status" value="1"/>
</dbReference>
<feature type="domain" description="Cyclic nucleotide-binding" evidence="3">
    <location>
        <begin position="641"/>
        <end position="774"/>
    </location>
</feature>
<name>Q245W7_TETTS</name>
<dbReference type="InterPro" id="IPR018490">
    <property type="entry name" value="cNMP-bd_dom_sf"/>
</dbReference>
<feature type="transmembrane region" description="Helical" evidence="2">
    <location>
        <begin position="326"/>
        <end position="347"/>
    </location>
</feature>
<feature type="region of interest" description="Disordered" evidence="1">
    <location>
        <begin position="1"/>
        <end position="38"/>
    </location>
</feature>
<feature type="compositionally biased region" description="Polar residues" evidence="1">
    <location>
        <begin position="28"/>
        <end position="38"/>
    </location>
</feature>
<feature type="compositionally biased region" description="Low complexity" evidence="1">
    <location>
        <begin position="893"/>
        <end position="902"/>
    </location>
</feature>
<dbReference type="CDD" id="cd00038">
    <property type="entry name" value="CAP_ED"/>
    <property type="match status" value="1"/>
</dbReference>
<protein>
    <submittedName>
        <fullName evidence="4">Cyclic nucleotide-binding domain protein</fullName>
    </submittedName>
</protein>
<keyword evidence="2" id="KW-0812">Transmembrane</keyword>
<feature type="transmembrane region" description="Helical" evidence="2">
    <location>
        <begin position="456"/>
        <end position="475"/>
    </location>
</feature>
<evidence type="ECO:0000313" key="4">
    <source>
        <dbReference type="EMBL" id="EAS03516.2"/>
    </source>
</evidence>
<dbReference type="AlphaFoldDB" id="Q245W7"/>
<evidence type="ECO:0000313" key="5">
    <source>
        <dbReference type="Proteomes" id="UP000009168"/>
    </source>
</evidence>
<dbReference type="PANTHER" id="PTHR45689:SF5">
    <property type="entry name" value="I[[H]] CHANNEL, ISOFORM E"/>
    <property type="match status" value="1"/>
</dbReference>
<dbReference type="Gene3D" id="1.10.287.70">
    <property type="match status" value="1"/>
</dbReference>
<dbReference type="GO" id="GO:0005249">
    <property type="term" value="F:voltage-gated potassium channel activity"/>
    <property type="evidence" value="ECO:0007669"/>
    <property type="project" value="TreeGrafter"/>
</dbReference>
<dbReference type="InterPro" id="IPR014710">
    <property type="entry name" value="RmlC-like_jellyroll"/>
</dbReference>
<evidence type="ECO:0000259" key="3">
    <source>
        <dbReference type="PROSITE" id="PS50042"/>
    </source>
</evidence>